<dbReference type="EMBL" id="UINC01120684">
    <property type="protein sequence ID" value="SVC95314.1"/>
    <property type="molecule type" value="Genomic_DNA"/>
</dbReference>
<evidence type="ECO:0000313" key="1">
    <source>
        <dbReference type="EMBL" id="SVC95314.1"/>
    </source>
</evidence>
<gene>
    <name evidence="1" type="ORF">METZ01_LOCUS348168</name>
</gene>
<feature type="non-terminal residue" evidence="1">
    <location>
        <position position="1"/>
    </location>
</feature>
<reference evidence="1" key="1">
    <citation type="submission" date="2018-05" db="EMBL/GenBank/DDBJ databases">
        <authorList>
            <person name="Lanie J.A."/>
            <person name="Ng W.-L."/>
            <person name="Kazmierczak K.M."/>
            <person name="Andrzejewski T.M."/>
            <person name="Davidsen T.M."/>
            <person name="Wayne K.J."/>
            <person name="Tettelin H."/>
            <person name="Glass J.I."/>
            <person name="Rusch D."/>
            <person name="Podicherti R."/>
            <person name="Tsui H.-C.T."/>
            <person name="Winkler M.E."/>
        </authorList>
    </citation>
    <scope>NUCLEOTIDE SEQUENCE</scope>
</reference>
<proteinExistence type="predicted"/>
<dbReference type="AlphaFoldDB" id="A0A382RC78"/>
<protein>
    <submittedName>
        <fullName evidence="1">Uncharacterized protein</fullName>
    </submittedName>
</protein>
<name>A0A382RC78_9ZZZZ</name>
<accession>A0A382RC78</accession>
<sequence length="40" mass="4175">YQVAPCVATTDSVGLVKTGNNRSRATGSSGLGLQFVIQDY</sequence>
<organism evidence="1">
    <name type="scientific">marine metagenome</name>
    <dbReference type="NCBI Taxonomy" id="408172"/>
    <lineage>
        <taxon>unclassified sequences</taxon>
        <taxon>metagenomes</taxon>
        <taxon>ecological metagenomes</taxon>
    </lineage>
</organism>